<sequence length="68" mass="7242">MPSGQGAGTNPIHNKKPKKKPVEEDDETDKAYKLKQAADKKANDELRKKAAGQKGPLASGGIKKSGKK</sequence>
<proteinExistence type="predicted"/>
<accession>A0ACC3NGE0</accession>
<gene>
    <name evidence="1" type="primary">TMA7_1</name>
    <name evidence="1" type="ORF">LTR37_006852</name>
</gene>
<reference evidence="1" key="1">
    <citation type="submission" date="2023-07" db="EMBL/GenBank/DDBJ databases">
        <title>Black Yeasts Isolated from many extreme environments.</title>
        <authorList>
            <person name="Coleine C."/>
            <person name="Stajich J.E."/>
            <person name="Selbmann L."/>
        </authorList>
    </citation>
    <scope>NUCLEOTIDE SEQUENCE</scope>
    <source>
        <strain evidence="1">CCFEE 5714</strain>
    </source>
</reference>
<evidence type="ECO:0000313" key="2">
    <source>
        <dbReference type="Proteomes" id="UP001281147"/>
    </source>
</evidence>
<keyword evidence="2" id="KW-1185">Reference proteome</keyword>
<name>A0ACC3NGE0_9PEZI</name>
<dbReference type="Proteomes" id="UP001281147">
    <property type="component" value="Unassembled WGS sequence"/>
</dbReference>
<dbReference type="EMBL" id="JAUTXU010000046">
    <property type="protein sequence ID" value="KAK3715869.1"/>
    <property type="molecule type" value="Genomic_DNA"/>
</dbReference>
<protein>
    <submittedName>
        <fullName evidence="1">Translation machinery-associated protein 7</fullName>
    </submittedName>
</protein>
<evidence type="ECO:0000313" key="1">
    <source>
        <dbReference type="EMBL" id="KAK3715869.1"/>
    </source>
</evidence>
<organism evidence="1 2">
    <name type="scientific">Vermiconidia calcicola</name>
    <dbReference type="NCBI Taxonomy" id="1690605"/>
    <lineage>
        <taxon>Eukaryota</taxon>
        <taxon>Fungi</taxon>
        <taxon>Dikarya</taxon>
        <taxon>Ascomycota</taxon>
        <taxon>Pezizomycotina</taxon>
        <taxon>Dothideomycetes</taxon>
        <taxon>Dothideomycetidae</taxon>
        <taxon>Mycosphaerellales</taxon>
        <taxon>Extremaceae</taxon>
        <taxon>Vermiconidia</taxon>
    </lineage>
</organism>
<comment type="caution">
    <text evidence="1">The sequence shown here is derived from an EMBL/GenBank/DDBJ whole genome shotgun (WGS) entry which is preliminary data.</text>
</comment>